<comment type="caution">
    <text evidence="1">The sequence shown here is derived from an EMBL/GenBank/DDBJ whole genome shotgun (WGS) entry which is preliminary data.</text>
</comment>
<dbReference type="Proteomes" id="UP000095759">
    <property type="component" value="Unassembled WGS sequence"/>
</dbReference>
<dbReference type="AlphaFoldDB" id="A0A1E5PHP2"/>
<accession>A0A1E5PHP2</accession>
<gene>
    <name evidence="1" type="ORF">AS594_36055</name>
</gene>
<organism evidence="1 2">
    <name type="scientific">Streptomyces agglomeratus</name>
    <dbReference type="NCBI Taxonomy" id="285458"/>
    <lineage>
        <taxon>Bacteria</taxon>
        <taxon>Bacillati</taxon>
        <taxon>Actinomycetota</taxon>
        <taxon>Actinomycetes</taxon>
        <taxon>Kitasatosporales</taxon>
        <taxon>Streptomycetaceae</taxon>
        <taxon>Streptomyces</taxon>
    </lineage>
</organism>
<protein>
    <submittedName>
        <fullName evidence="1">Uncharacterized protein</fullName>
    </submittedName>
</protein>
<name>A0A1E5PHP2_9ACTN</name>
<sequence length="77" mass="9015">MEQHTYPTDLVQAQIDYHRAYQALAADPYGFHTERRRRLLHLSAQVLFHPYWEKTGGRGRLEGLRRQARTLEPAPTA</sequence>
<dbReference type="RefSeq" id="WP_069935850.1">
    <property type="nucleotide sequence ID" value="NZ_MEHJ01000001.1"/>
</dbReference>
<dbReference type="OrthoDB" id="4269933at2"/>
<proteinExistence type="predicted"/>
<dbReference type="EMBL" id="MEHJ01000001">
    <property type="protein sequence ID" value="OEJ29026.1"/>
    <property type="molecule type" value="Genomic_DNA"/>
</dbReference>
<reference evidence="1 2" key="1">
    <citation type="submission" date="2016-08" db="EMBL/GenBank/DDBJ databases">
        <title>Complete genome sequence of Streptomyces agglomeratus strain 6-3-2, a novel anti-MRSA actinomycete isolated from Wuli of Tebit, China.</title>
        <authorList>
            <person name="Chen X."/>
        </authorList>
    </citation>
    <scope>NUCLEOTIDE SEQUENCE [LARGE SCALE GENOMIC DNA]</scope>
    <source>
        <strain evidence="1 2">6-3-2</strain>
    </source>
</reference>
<evidence type="ECO:0000313" key="2">
    <source>
        <dbReference type="Proteomes" id="UP000095759"/>
    </source>
</evidence>
<keyword evidence="2" id="KW-1185">Reference proteome</keyword>
<evidence type="ECO:0000313" key="1">
    <source>
        <dbReference type="EMBL" id="OEJ29026.1"/>
    </source>
</evidence>